<evidence type="ECO:0000256" key="2">
    <source>
        <dbReference type="ARBA" id="ARBA00011900"/>
    </source>
</evidence>
<evidence type="ECO:0000256" key="3">
    <source>
        <dbReference type="ARBA" id="ARBA00022603"/>
    </source>
</evidence>
<comment type="catalytic activity">
    <reaction evidence="8">
        <text>a 2'-deoxyadenosine in DNA + S-adenosyl-L-methionine = an N(6)-methyl-2'-deoxyadenosine in DNA + S-adenosyl-L-homocysteine + H(+)</text>
        <dbReference type="Rhea" id="RHEA:15197"/>
        <dbReference type="Rhea" id="RHEA-COMP:12418"/>
        <dbReference type="Rhea" id="RHEA-COMP:12419"/>
        <dbReference type="ChEBI" id="CHEBI:15378"/>
        <dbReference type="ChEBI" id="CHEBI:57856"/>
        <dbReference type="ChEBI" id="CHEBI:59789"/>
        <dbReference type="ChEBI" id="CHEBI:90615"/>
        <dbReference type="ChEBI" id="CHEBI:90616"/>
        <dbReference type="EC" id="2.1.1.72"/>
    </reaction>
</comment>
<comment type="similarity">
    <text evidence="1">Belongs to the N(4)/N(6)-methyltransferase family.</text>
</comment>
<dbReference type="OrthoDB" id="9806213at2"/>
<dbReference type="InterPro" id="IPR011639">
    <property type="entry name" value="MethylTrfase_TaqI-like_dom"/>
</dbReference>
<dbReference type="InterPro" id="IPR029063">
    <property type="entry name" value="SAM-dependent_MTases_sf"/>
</dbReference>
<dbReference type="SUPFAM" id="SSF53335">
    <property type="entry name" value="S-adenosyl-L-methionine-dependent methyltransferases"/>
    <property type="match status" value="1"/>
</dbReference>
<evidence type="ECO:0000256" key="6">
    <source>
        <dbReference type="ARBA" id="ARBA00022747"/>
    </source>
</evidence>
<dbReference type="EMBL" id="CP021431">
    <property type="protein sequence ID" value="ARU02655.1"/>
    <property type="molecule type" value="Genomic_DNA"/>
</dbReference>
<dbReference type="PANTHER" id="PTHR33841:SF5">
    <property type="entry name" value="DNA METHYLASE (MODIFICATION METHYLASE) (METHYLTRANSFERASE)-RELATED"/>
    <property type="match status" value="1"/>
</dbReference>
<evidence type="ECO:0000256" key="8">
    <source>
        <dbReference type="ARBA" id="ARBA00047942"/>
    </source>
</evidence>
<keyword evidence="5" id="KW-0949">S-adenosyl-L-methionine</keyword>
<dbReference type="AlphaFoldDB" id="A0A1Y0EGA9"/>
<dbReference type="PRINTS" id="PR00507">
    <property type="entry name" value="N12N6MTFRASE"/>
</dbReference>
<dbReference type="PROSITE" id="PS00092">
    <property type="entry name" value="N6_MTASE"/>
    <property type="match status" value="1"/>
</dbReference>
<dbReference type="Pfam" id="PF12950">
    <property type="entry name" value="TaqI_C"/>
    <property type="match status" value="1"/>
</dbReference>
<feature type="domain" description="TaqI-like C-terminal specificity" evidence="11">
    <location>
        <begin position="783"/>
        <end position="943"/>
    </location>
</feature>
<dbReference type="EC" id="2.1.1.72" evidence="2"/>
<keyword evidence="7" id="KW-0238">DNA-binding</keyword>
<feature type="domain" description="Type II methyltransferase M.TaqI-like" evidence="10">
    <location>
        <begin position="501"/>
        <end position="664"/>
    </location>
</feature>
<organism evidence="12 13">
    <name type="scientific">Yoonia vestfoldensis</name>
    <dbReference type="NCBI Taxonomy" id="245188"/>
    <lineage>
        <taxon>Bacteria</taxon>
        <taxon>Pseudomonadati</taxon>
        <taxon>Pseudomonadota</taxon>
        <taxon>Alphaproteobacteria</taxon>
        <taxon>Rhodobacterales</taxon>
        <taxon>Paracoccaceae</taxon>
        <taxon>Yoonia</taxon>
    </lineage>
</organism>
<keyword evidence="3" id="KW-0489">Methyltransferase</keyword>
<evidence type="ECO:0000259" key="11">
    <source>
        <dbReference type="Pfam" id="PF12950"/>
    </source>
</evidence>
<evidence type="ECO:0000256" key="1">
    <source>
        <dbReference type="ARBA" id="ARBA00006594"/>
    </source>
</evidence>
<dbReference type="GO" id="GO:0009307">
    <property type="term" value="P:DNA restriction-modification system"/>
    <property type="evidence" value="ECO:0007669"/>
    <property type="project" value="UniProtKB-KW"/>
</dbReference>
<evidence type="ECO:0000256" key="9">
    <source>
        <dbReference type="SAM" id="MobiDB-lite"/>
    </source>
</evidence>
<evidence type="ECO:0000313" key="13">
    <source>
        <dbReference type="Proteomes" id="UP000195273"/>
    </source>
</evidence>
<keyword evidence="6" id="KW-0680">Restriction system</keyword>
<dbReference type="Proteomes" id="UP000195273">
    <property type="component" value="Chromosome"/>
</dbReference>
<sequence length="1074" mass="121348">MLFNRKTLSRNIQPATIPADHLATLNEWADMIRSGRVYALKETALHGQFAVKIIEGVLGYHGPVGGTDYTVSAEQGILQGSVDLALGRFGGKVPEILAPFELKGAKTKDLDAIMPGRNKTPVQQAWEYAMNARGVKWVLVSNMIELRLYGFGEGTSAYEMFRLDQLTDPKEYARFMLLLSAENLLSGRTADLLKDSRREDKDITDSLYRDYKDLRLNLMSAVQKADTSIAPLDAIAVAQKILDRVLFIAFAEDTGLLPDNTLSQAFVTRDPYNPRPVWDNFRGLFNAIDKGSDALKIPRYNGGLFRQDDTINALTLPDDVCEGFKKIGEYDFASEVSVTVLGHIFEQSIADVERLQAQARGEETEETKATGTSGRRKRDGVVYTPDYIARFIVAETLGAHLEEAFNGILRAHAKAGADLSDYAAIQWRRKSAELEAWQAYRDRLKSLRIVDPACGSGVFLIMSFDFLKAELSRVNDKIAELRGKDQHIQDMLDPDSEILTNNLFGVDVNSESVEIAKLSLWIKTARRGKVLDSLSGNLRVGDSLIEDSNFAYLDHAFTWETAFPSVFAEGGFDVVLGNPPYVRQEMFSGLKPYLQSRFEVYHGVGDLFTYFFERGLRLVKPGGRLGYISSSTFFKTGSGKPLREYLLKEATIESVVDFGDLQIFDGVTTYPAILTMKRGAAAIDHELRFWKVDALTDANFQARWESAQAPYPQTALRAGSWELENPVLRSLREKIRAGKKTLKEVYGSPLRGIVTGLNAAFVIDTPTKERICADDPCSAELLKPFLEGKDLKRWRAEPRGLWLIKIEKGWTTRTYAETDEDRAWEAFRSDYPALAYWLYPFAERARKRTDKGDFWWELRACAYYDAFDKPKIAYKDMADRAPFHVDYAGSVMANTGYFISSDDHHLASYLNSKLFWFTYLNVSAQIRGGFVRFFSDLLKEMPVPEWSEEQKEELTRLSDSAHKSAKTCLKLQTALTRRIPDLCPPDREPKLTTKLKEWWTLPDFATFRAEVNKAFKTDIPLGERSDWEDWITRDRAEIVRLTAEIAQAEAQIDSIVYGLFDLTPDEIALLESVV</sequence>
<dbReference type="PANTHER" id="PTHR33841">
    <property type="entry name" value="DNA METHYLTRANSFERASE YEEA-RELATED"/>
    <property type="match status" value="1"/>
</dbReference>
<dbReference type="GO" id="GO:0016787">
    <property type="term" value="F:hydrolase activity"/>
    <property type="evidence" value="ECO:0007669"/>
    <property type="project" value="UniProtKB-KW"/>
</dbReference>
<keyword evidence="13" id="KW-1185">Reference proteome</keyword>
<dbReference type="KEGG" id="lvs:LOKVESSMR4R_03383"/>
<dbReference type="REBASE" id="202787">
    <property type="entry name" value="LveSMR4rORF3383P"/>
</dbReference>
<name>A0A1Y0EGA9_9RHOB</name>
<evidence type="ECO:0000313" key="12">
    <source>
        <dbReference type="EMBL" id="ARU02655.1"/>
    </source>
</evidence>
<proteinExistence type="inferred from homology"/>
<accession>A0A1Y0EGA9</accession>
<dbReference type="GO" id="GO:0003677">
    <property type="term" value="F:DNA binding"/>
    <property type="evidence" value="ECO:0007669"/>
    <property type="project" value="UniProtKB-KW"/>
</dbReference>
<dbReference type="InterPro" id="IPR002052">
    <property type="entry name" value="DNA_methylase_N6_adenine_CS"/>
</dbReference>
<dbReference type="Pfam" id="PF07669">
    <property type="entry name" value="Eco57I"/>
    <property type="match status" value="1"/>
</dbReference>
<reference evidence="12 13" key="1">
    <citation type="submission" date="2017-05" db="EMBL/GenBank/DDBJ databases">
        <title>Genome Sequence of Loktanella vestfoldensis Strain SMR4r Isolated from a Culture of the Diatom Skeletonema marinoi.</title>
        <authorList>
            <person name="Topel M."/>
            <person name="Pinder M.I.M."/>
            <person name="Johansson O.N."/>
            <person name="Kourtchenko O."/>
            <person name="Godhe A."/>
            <person name="Clarke A.K."/>
        </authorList>
    </citation>
    <scope>NUCLEOTIDE SEQUENCE [LARGE SCALE GENOMIC DNA]</scope>
    <source>
        <strain evidence="12 13">SMR4r</strain>
    </source>
</reference>
<feature type="region of interest" description="Disordered" evidence="9">
    <location>
        <begin position="358"/>
        <end position="377"/>
    </location>
</feature>
<protein>
    <recommendedName>
        <fullName evidence="2">site-specific DNA-methyltransferase (adenine-specific)</fullName>
        <ecNumber evidence="2">2.1.1.72</ecNumber>
    </recommendedName>
</protein>
<dbReference type="InterPro" id="IPR050953">
    <property type="entry name" value="N4_N6_ade-DNA_methylase"/>
</dbReference>
<dbReference type="RefSeq" id="WP_087210986.1">
    <property type="nucleotide sequence ID" value="NZ_CP021431.1"/>
</dbReference>
<keyword evidence="12" id="KW-0378">Hydrolase</keyword>
<evidence type="ECO:0000256" key="5">
    <source>
        <dbReference type="ARBA" id="ARBA00022691"/>
    </source>
</evidence>
<evidence type="ECO:0000256" key="7">
    <source>
        <dbReference type="ARBA" id="ARBA00023125"/>
    </source>
</evidence>
<dbReference type="InterPro" id="IPR025931">
    <property type="entry name" value="TaqI_C"/>
</dbReference>
<dbReference type="GO" id="GO:0032259">
    <property type="term" value="P:methylation"/>
    <property type="evidence" value="ECO:0007669"/>
    <property type="project" value="UniProtKB-KW"/>
</dbReference>
<gene>
    <name evidence="12" type="ORF">LOKVESSMR4R_03383</name>
</gene>
<keyword evidence="4" id="KW-0808">Transferase</keyword>
<dbReference type="GO" id="GO:0009007">
    <property type="term" value="F:site-specific DNA-methyltransferase (adenine-specific) activity"/>
    <property type="evidence" value="ECO:0007669"/>
    <property type="project" value="UniProtKB-EC"/>
</dbReference>
<evidence type="ECO:0000256" key="4">
    <source>
        <dbReference type="ARBA" id="ARBA00022679"/>
    </source>
</evidence>
<dbReference type="Gene3D" id="3.40.50.150">
    <property type="entry name" value="Vaccinia Virus protein VP39"/>
    <property type="match status" value="1"/>
</dbReference>
<evidence type="ECO:0000259" key="10">
    <source>
        <dbReference type="Pfam" id="PF07669"/>
    </source>
</evidence>